<proteinExistence type="predicted"/>
<reference evidence="1 2" key="1">
    <citation type="submission" date="2017-06" db="EMBL/GenBank/DDBJ databases">
        <title>Genome sequencing of cyanobaciteial culture collection at National Institute for Environmental Studies (NIES).</title>
        <authorList>
            <person name="Hirose Y."/>
            <person name="Shimura Y."/>
            <person name="Fujisawa T."/>
            <person name="Nakamura Y."/>
            <person name="Kawachi M."/>
        </authorList>
    </citation>
    <scope>NUCLEOTIDE SEQUENCE [LARGE SCALE GENOMIC DNA]</scope>
    <source>
        <strain evidence="1 2">NIES-267</strain>
        <plasmid evidence="2">Plasmid2 dna</plasmid>
    </source>
</reference>
<dbReference type="AlphaFoldDB" id="A0A1Z4M311"/>
<geneLocation type="plasmid" evidence="2">
    <name>Plasmid2 dna</name>
</geneLocation>
<keyword evidence="1" id="KW-0614">Plasmid</keyword>
<evidence type="ECO:0000313" key="1">
    <source>
        <dbReference type="EMBL" id="BAY87862.1"/>
    </source>
</evidence>
<dbReference type="Proteomes" id="UP000218418">
    <property type="component" value="Plasmid plasmid2"/>
</dbReference>
<protein>
    <submittedName>
        <fullName evidence="1">Uncharacterized protein</fullName>
    </submittedName>
</protein>
<evidence type="ECO:0000313" key="2">
    <source>
        <dbReference type="Proteomes" id="UP000218418"/>
    </source>
</evidence>
<gene>
    <name evidence="1" type="ORF">NIES267_73860</name>
</gene>
<accession>A0A1Z4M311</accession>
<name>A0A1Z4M311_9CYAN</name>
<keyword evidence="2" id="KW-1185">Reference proteome</keyword>
<organism evidence="1 2">
    <name type="scientific">Calothrix parasitica NIES-267</name>
    <dbReference type="NCBI Taxonomy" id="1973488"/>
    <lineage>
        <taxon>Bacteria</taxon>
        <taxon>Bacillati</taxon>
        <taxon>Cyanobacteriota</taxon>
        <taxon>Cyanophyceae</taxon>
        <taxon>Nostocales</taxon>
        <taxon>Calotrichaceae</taxon>
        <taxon>Calothrix</taxon>
    </lineage>
</organism>
<sequence>MLVLKVVHKKKLLRLLKLLLAYKENVSDWVEAIADYFTVMGIEKATWSELLEDLDIAPVEILLGLLLGHFTLSQVQDESNYFYDGEILVEPI</sequence>
<dbReference type="EMBL" id="AP018229">
    <property type="protein sequence ID" value="BAY87862.1"/>
    <property type="molecule type" value="Genomic_DNA"/>
</dbReference>